<accession>A0ABW8LBL7</accession>
<proteinExistence type="predicted"/>
<dbReference type="Gene3D" id="3.30.870.10">
    <property type="entry name" value="Endonuclease Chain A"/>
    <property type="match status" value="1"/>
</dbReference>
<feature type="compositionally biased region" description="Basic and acidic residues" evidence="1">
    <location>
        <begin position="148"/>
        <end position="164"/>
    </location>
</feature>
<reference evidence="3 4" key="1">
    <citation type="submission" date="2024-11" db="EMBL/GenBank/DDBJ databases">
        <title>The Natural Products Discovery Center: Release of the First 8490 Sequenced Strains for Exploring Actinobacteria Biosynthetic Diversity.</title>
        <authorList>
            <person name="Kalkreuter E."/>
            <person name="Kautsar S.A."/>
            <person name="Yang D."/>
            <person name="Bader C.D."/>
            <person name="Teijaro C.N."/>
            <person name="Fluegel L."/>
            <person name="Davis C.M."/>
            <person name="Simpson J.R."/>
            <person name="Lauterbach L."/>
            <person name="Steele A.D."/>
            <person name="Gui C."/>
            <person name="Meng S."/>
            <person name="Li G."/>
            <person name="Viehrig K."/>
            <person name="Ye F."/>
            <person name="Su P."/>
            <person name="Kiefer A.F."/>
            <person name="Nichols A."/>
            <person name="Cepeda A.J."/>
            <person name="Yan W."/>
            <person name="Fan B."/>
            <person name="Jiang Y."/>
            <person name="Adhikari A."/>
            <person name="Zheng C.-J."/>
            <person name="Schuster L."/>
            <person name="Cowan T.M."/>
            <person name="Smanski M.J."/>
            <person name="Chevrette M.G."/>
            <person name="De Carvalho L.P.S."/>
            <person name="Shen B."/>
        </authorList>
    </citation>
    <scope>NUCLEOTIDE SEQUENCE [LARGE SCALE GENOMIC DNA]</scope>
    <source>
        <strain evidence="3 4">NPDC077433</strain>
    </source>
</reference>
<dbReference type="EMBL" id="JBJDPD010000024">
    <property type="protein sequence ID" value="MFK4001867.1"/>
    <property type="molecule type" value="Genomic_DNA"/>
</dbReference>
<gene>
    <name evidence="3" type="ORF">ACI2I3_11025</name>
</gene>
<evidence type="ECO:0000259" key="2">
    <source>
        <dbReference type="Pfam" id="PF13091"/>
    </source>
</evidence>
<dbReference type="InterPro" id="IPR059166">
    <property type="entry name" value="PLD-like_cat"/>
</dbReference>
<dbReference type="RefSeq" id="WP_193004864.1">
    <property type="nucleotide sequence ID" value="NZ_JABUZJ010000017.1"/>
</dbReference>
<protein>
    <submittedName>
        <fullName evidence="3">Phospholipase D family protein</fullName>
    </submittedName>
</protein>
<evidence type="ECO:0000313" key="3">
    <source>
        <dbReference type="EMBL" id="MFK4001867.1"/>
    </source>
</evidence>
<dbReference type="Pfam" id="PF13091">
    <property type="entry name" value="PLDc_2"/>
    <property type="match status" value="1"/>
</dbReference>
<evidence type="ECO:0000256" key="1">
    <source>
        <dbReference type="SAM" id="MobiDB-lite"/>
    </source>
</evidence>
<organism evidence="3 4">
    <name type="scientific">Psychrobacter namhaensis</name>
    <dbReference type="NCBI Taxonomy" id="292734"/>
    <lineage>
        <taxon>Bacteria</taxon>
        <taxon>Pseudomonadati</taxon>
        <taxon>Pseudomonadota</taxon>
        <taxon>Gammaproteobacteria</taxon>
        <taxon>Moraxellales</taxon>
        <taxon>Moraxellaceae</taxon>
        <taxon>Psychrobacter</taxon>
    </lineage>
</organism>
<name>A0ABW8LBL7_9GAMM</name>
<comment type="caution">
    <text evidence="3">The sequence shown here is derived from an EMBL/GenBank/DDBJ whole genome shotgun (WGS) entry which is preliminary data.</text>
</comment>
<dbReference type="Proteomes" id="UP001620234">
    <property type="component" value="Unassembled WGS sequence"/>
</dbReference>
<feature type="domain" description="Phospholipase D-like" evidence="2">
    <location>
        <begin position="15"/>
        <end position="130"/>
    </location>
</feature>
<keyword evidence="4" id="KW-1185">Reference proteome</keyword>
<sequence>MAKFLNSSGTTYHLEELIKNASDRLIIISPYLKLNERIKELLEDRNRLKIDIRIVYGKNDLHPEEINWLKNLTFIRTSFCKNLHAKCYLNENECIITSLNLYEFSQVNNNEMGVLIYRNEDAKLYADTYEEAQRIIRISDEVRMSLEKVTESDSTTEHQTDSSRKTVNTNSNATITPSAEAVTPNYSKLTTAKLAKERGFKTQELNDKLLAAGYLETQEGELVLTDAGRAAGGTSKRGKFGEFCLWDSGMVI</sequence>
<feature type="region of interest" description="Disordered" evidence="1">
    <location>
        <begin position="148"/>
        <end position="173"/>
    </location>
</feature>
<dbReference type="InterPro" id="IPR025202">
    <property type="entry name" value="PLD-like_dom"/>
</dbReference>
<evidence type="ECO:0000313" key="4">
    <source>
        <dbReference type="Proteomes" id="UP001620234"/>
    </source>
</evidence>
<dbReference type="SUPFAM" id="SSF56024">
    <property type="entry name" value="Phospholipase D/nuclease"/>
    <property type="match status" value="1"/>
</dbReference>
<dbReference type="CDD" id="cd09176">
    <property type="entry name" value="PLDc_unchar6"/>
    <property type="match status" value="1"/>
</dbReference>